<feature type="DNA-binding region" description="OmpR/PhoB-type" evidence="5">
    <location>
        <begin position="1"/>
        <end position="89"/>
    </location>
</feature>
<feature type="domain" description="OmpR/PhoB-type" evidence="6">
    <location>
        <begin position="1"/>
        <end position="89"/>
    </location>
</feature>
<dbReference type="PANTHER" id="PTHR35807:SF1">
    <property type="entry name" value="TRANSCRIPTIONAL REGULATOR REDD"/>
    <property type="match status" value="1"/>
</dbReference>
<dbReference type="OrthoDB" id="134712at2"/>
<dbReference type="InterPro" id="IPR001867">
    <property type="entry name" value="OmpR/PhoB-type_DNA-bd"/>
</dbReference>
<dbReference type="InterPro" id="IPR051677">
    <property type="entry name" value="AfsR-DnrI-RedD_regulator"/>
</dbReference>
<dbReference type="AlphaFoldDB" id="A0A502E941"/>
<dbReference type="SMART" id="SM01043">
    <property type="entry name" value="BTAD"/>
    <property type="match status" value="1"/>
</dbReference>
<evidence type="ECO:0000313" key="7">
    <source>
        <dbReference type="EMBL" id="TPG34215.1"/>
    </source>
</evidence>
<dbReference type="InterPro" id="IPR011990">
    <property type="entry name" value="TPR-like_helical_dom_sf"/>
</dbReference>
<dbReference type="SUPFAM" id="SSF46894">
    <property type="entry name" value="C-terminal effector domain of the bipartite response regulators"/>
    <property type="match status" value="1"/>
</dbReference>
<comment type="caution">
    <text evidence="7">The sequence shown here is derived from an EMBL/GenBank/DDBJ whole genome shotgun (WGS) entry which is preliminary data.</text>
</comment>
<dbReference type="GO" id="GO:0003677">
    <property type="term" value="F:DNA binding"/>
    <property type="evidence" value="ECO:0007669"/>
    <property type="project" value="UniProtKB-UniRule"/>
</dbReference>
<dbReference type="SMART" id="SM00382">
    <property type="entry name" value="AAA"/>
    <property type="match status" value="1"/>
</dbReference>
<keyword evidence="3 5" id="KW-0238">DNA-binding</keyword>
<evidence type="ECO:0000256" key="1">
    <source>
        <dbReference type="ARBA" id="ARBA00005820"/>
    </source>
</evidence>
<dbReference type="SUPFAM" id="SSF52540">
    <property type="entry name" value="P-loop containing nucleoside triphosphate hydrolases"/>
    <property type="match status" value="1"/>
</dbReference>
<dbReference type="GO" id="GO:0000160">
    <property type="term" value="P:phosphorelay signal transduction system"/>
    <property type="evidence" value="ECO:0007669"/>
    <property type="project" value="InterPro"/>
</dbReference>
<name>A0A502E941_9MYCO</name>
<evidence type="ECO:0000259" key="6">
    <source>
        <dbReference type="PROSITE" id="PS51755"/>
    </source>
</evidence>
<dbReference type="Proteomes" id="UP000320095">
    <property type="component" value="Unassembled WGS sequence"/>
</dbReference>
<dbReference type="Pfam" id="PF13191">
    <property type="entry name" value="AAA_16"/>
    <property type="match status" value="1"/>
</dbReference>
<dbReference type="Gene3D" id="1.25.40.10">
    <property type="entry name" value="Tetratricopeptide repeat domain"/>
    <property type="match status" value="1"/>
</dbReference>
<dbReference type="InterPro" id="IPR027417">
    <property type="entry name" value="P-loop_NTPase"/>
</dbReference>
<evidence type="ECO:0000256" key="5">
    <source>
        <dbReference type="PROSITE-ProRule" id="PRU01091"/>
    </source>
</evidence>
<sequence length="1008" mass="107307">MEYRLLGSLSVFRDGEALPLGGLRQRAVLAAMLLAGERAVDADRLIDQVWGENAPPKPLVSLRAYVANLRRVLGAGAVVRVGTGYRIDTGGDVVDAREFARLVDSGRRLLDSGELAAARTALEDGLALWHDAPLAEFRDLDFAIPEAHRLEAMRAEAVELYFEAALRLGESSSVVDQLASELTANPMRERLCGQLMLAQYRCGRRTDALLTFTRISDVLDAELGVGPGSALERLASDIRNESPTLDWQPSVVAETVSMPERRRGDLHGRSSEIRRVRAALTAVTEDRGGVVILSGDSGMGKTALAQHVTELADELGLATVWAGHAAELRRPPSWAWAHALRGLAGQLPSGGGHLHVGLPDWWGVATEEVGTDTRSAPGFEVIEATTAALAELAFKRPALVVLDDLQRADRFTVEVLEHLASTGRRVPLLIVATWQEGGADGASSAGAFERLRSRTDIDVIKLRGLSSEATADLIADTCGVQPSPGLVGVLHARTGGNPFYVRELVRLLDDNGRIGTLDTVIGDDDVPEAVSGVIRQRMSRLPKPSRTVLYAAAVAGTEFLVARLAAAVDRSVAETAAALLPAQRAGLIVDVPRQPGSLRFSHGLVRDAVAAEITGVGRARLHADIARAHSRELGEIPSPDAIDGAEHAWRAGSELDADTALRLIDRARGDAWGRSAYREVAELDRRALEVCARLPSDGDRVDIQVDLQLQLASCEAVVNGQSSAKTLNELRRSAPDGKDAVQETTAVAMGCLEACGTGRYHDAAVLSDSLVDFFAATDDPIAGAAGYYIRGLTEFMRGHLDLAEAAVSTLRSTVPPVDHETFGALASFEVLAYAVAAHSMGLRGNVDGGWAVLSEGVAEARRRNDAFGTAVLRTAEIQLAAMTGVFDGVAVRAADVVANLTELGIDQFIGGARLIRAWACAMGPNGVDTVDEMHAALEQHGQGGRRIFSPLYCGLLADATAVHRTLADAQTALTRADAIAAATGEHVWNAQLAARRLRLAVRQRAKQG</sequence>
<evidence type="ECO:0000256" key="2">
    <source>
        <dbReference type="ARBA" id="ARBA00023015"/>
    </source>
</evidence>
<dbReference type="PROSITE" id="PS51755">
    <property type="entry name" value="OMPR_PHOB"/>
    <property type="match status" value="1"/>
</dbReference>
<dbReference type="RefSeq" id="WP_161600527.1">
    <property type="nucleotide sequence ID" value="NZ_RCZG01000004.1"/>
</dbReference>
<keyword evidence="8" id="KW-1185">Reference proteome</keyword>
<organism evidence="7 8">
    <name type="scientific">Mycolicibacterium hodleri</name>
    <dbReference type="NCBI Taxonomy" id="49897"/>
    <lineage>
        <taxon>Bacteria</taxon>
        <taxon>Bacillati</taxon>
        <taxon>Actinomycetota</taxon>
        <taxon>Actinomycetes</taxon>
        <taxon>Mycobacteriales</taxon>
        <taxon>Mycobacteriaceae</taxon>
        <taxon>Mycolicibacterium</taxon>
    </lineage>
</organism>
<evidence type="ECO:0000256" key="4">
    <source>
        <dbReference type="ARBA" id="ARBA00023163"/>
    </source>
</evidence>
<evidence type="ECO:0000313" key="8">
    <source>
        <dbReference type="Proteomes" id="UP000320095"/>
    </source>
</evidence>
<gene>
    <name evidence="7" type="ORF">EAH80_11490</name>
</gene>
<keyword evidence="4" id="KW-0804">Transcription</keyword>
<dbReference type="EMBL" id="RCZG01000004">
    <property type="protein sequence ID" value="TPG34215.1"/>
    <property type="molecule type" value="Genomic_DNA"/>
</dbReference>
<dbReference type="Gene3D" id="1.10.10.10">
    <property type="entry name" value="Winged helix-like DNA-binding domain superfamily/Winged helix DNA-binding domain"/>
    <property type="match status" value="1"/>
</dbReference>
<dbReference type="GO" id="GO:0006355">
    <property type="term" value="P:regulation of DNA-templated transcription"/>
    <property type="evidence" value="ECO:0007669"/>
    <property type="project" value="InterPro"/>
</dbReference>
<dbReference type="InterPro" id="IPR016032">
    <property type="entry name" value="Sig_transdc_resp-reg_C-effctor"/>
</dbReference>
<dbReference type="InterPro" id="IPR003593">
    <property type="entry name" value="AAA+_ATPase"/>
</dbReference>
<dbReference type="PANTHER" id="PTHR35807">
    <property type="entry name" value="TRANSCRIPTIONAL REGULATOR REDD-RELATED"/>
    <property type="match status" value="1"/>
</dbReference>
<evidence type="ECO:0000256" key="3">
    <source>
        <dbReference type="ARBA" id="ARBA00023125"/>
    </source>
</evidence>
<proteinExistence type="inferred from homology"/>
<dbReference type="SMART" id="SM00862">
    <property type="entry name" value="Trans_reg_C"/>
    <property type="match status" value="1"/>
</dbReference>
<dbReference type="InterPro" id="IPR036388">
    <property type="entry name" value="WH-like_DNA-bd_sf"/>
</dbReference>
<dbReference type="SUPFAM" id="SSF48452">
    <property type="entry name" value="TPR-like"/>
    <property type="match status" value="1"/>
</dbReference>
<dbReference type="InterPro" id="IPR005158">
    <property type="entry name" value="BTAD"/>
</dbReference>
<comment type="similarity">
    <text evidence="1">Belongs to the AfsR/DnrI/RedD regulatory family.</text>
</comment>
<accession>A0A502E941</accession>
<dbReference type="InterPro" id="IPR041664">
    <property type="entry name" value="AAA_16"/>
</dbReference>
<dbReference type="Gene3D" id="3.40.50.300">
    <property type="entry name" value="P-loop containing nucleotide triphosphate hydrolases"/>
    <property type="match status" value="1"/>
</dbReference>
<reference evidence="7 8" key="1">
    <citation type="journal article" date="2019" name="Environ. Microbiol.">
        <title>Species interactions and distinct microbial communities in high Arctic permafrost affected cryosols are associated with the CH4 and CO2 gas fluxes.</title>
        <authorList>
            <person name="Altshuler I."/>
            <person name="Hamel J."/>
            <person name="Turney S."/>
            <person name="Magnuson E."/>
            <person name="Levesque R."/>
            <person name="Greer C."/>
            <person name="Whyte L.G."/>
        </authorList>
    </citation>
    <scope>NUCLEOTIDE SEQUENCE [LARGE SCALE GENOMIC DNA]</scope>
    <source>
        <strain evidence="7 8">S5.20</strain>
    </source>
</reference>
<protein>
    <recommendedName>
        <fullName evidence="6">OmpR/PhoB-type domain-containing protein</fullName>
    </recommendedName>
</protein>
<dbReference type="Pfam" id="PF03704">
    <property type="entry name" value="BTAD"/>
    <property type="match status" value="1"/>
</dbReference>
<dbReference type="CDD" id="cd15831">
    <property type="entry name" value="BTAD"/>
    <property type="match status" value="1"/>
</dbReference>
<keyword evidence="2" id="KW-0805">Transcription regulation</keyword>